<name>A0A067MBT6_BOTB1</name>
<dbReference type="HOGENOM" id="CLU_1069540_0_0_1"/>
<dbReference type="InParanoid" id="A0A067MBT6"/>
<reference evidence="2" key="1">
    <citation type="journal article" date="2014" name="Proc. Natl. Acad. Sci. U.S.A.">
        <title>Extensive sampling of basidiomycete genomes demonstrates inadequacy of the white-rot/brown-rot paradigm for wood decay fungi.</title>
        <authorList>
            <person name="Riley R."/>
            <person name="Salamov A.A."/>
            <person name="Brown D.W."/>
            <person name="Nagy L.G."/>
            <person name="Floudas D."/>
            <person name="Held B.W."/>
            <person name="Levasseur A."/>
            <person name="Lombard V."/>
            <person name="Morin E."/>
            <person name="Otillar R."/>
            <person name="Lindquist E.A."/>
            <person name="Sun H."/>
            <person name="LaButti K.M."/>
            <person name="Schmutz J."/>
            <person name="Jabbour D."/>
            <person name="Luo H."/>
            <person name="Baker S.E."/>
            <person name="Pisabarro A.G."/>
            <person name="Walton J.D."/>
            <person name="Blanchette R.A."/>
            <person name="Henrissat B."/>
            <person name="Martin F."/>
            <person name="Cullen D."/>
            <person name="Hibbett D.S."/>
            <person name="Grigoriev I.V."/>
        </authorList>
    </citation>
    <scope>NUCLEOTIDE SEQUENCE [LARGE SCALE GENOMIC DNA]</scope>
    <source>
        <strain evidence="2">FD-172 SS1</strain>
    </source>
</reference>
<proteinExistence type="predicted"/>
<keyword evidence="2" id="KW-1185">Reference proteome</keyword>
<evidence type="ECO:0000313" key="2">
    <source>
        <dbReference type="Proteomes" id="UP000027195"/>
    </source>
</evidence>
<protein>
    <submittedName>
        <fullName evidence="1">Uncharacterized protein</fullName>
    </submittedName>
</protein>
<gene>
    <name evidence="1" type="ORF">BOTBODRAFT_47880</name>
</gene>
<organism evidence="1 2">
    <name type="scientific">Botryobasidium botryosum (strain FD-172 SS1)</name>
    <dbReference type="NCBI Taxonomy" id="930990"/>
    <lineage>
        <taxon>Eukaryota</taxon>
        <taxon>Fungi</taxon>
        <taxon>Dikarya</taxon>
        <taxon>Basidiomycota</taxon>
        <taxon>Agaricomycotina</taxon>
        <taxon>Agaricomycetes</taxon>
        <taxon>Cantharellales</taxon>
        <taxon>Botryobasidiaceae</taxon>
        <taxon>Botryobasidium</taxon>
    </lineage>
</organism>
<dbReference type="AlphaFoldDB" id="A0A067MBT6"/>
<dbReference type="Proteomes" id="UP000027195">
    <property type="component" value="Unassembled WGS sequence"/>
</dbReference>
<accession>A0A067MBT6</accession>
<sequence length="260" mass="28904">MAWWRHDYEFDFTIIPLACNMLVHLSWTDTTSLSKAVTKAVPSISEDAKQREGLMGQFQHLKQRVLAHVTIREGDTELDTLQMDFEELIKKWEYNGPQEVKLSEITITINCTQSRKKVMLKPSNEAQAKFPILLGHTNCKDLAPSTLMHELQLGDNSSIQILTIEAVVSPTRVSRQALGTLSSDIDFTAVSALATVHNSEGQVVCPVRGQGRELTAAGTSSLSIEGSISDPMDSDELAIIQELYDANLFALPFTLRMIQE</sequence>
<evidence type="ECO:0000313" key="1">
    <source>
        <dbReference type="EMBL" id="KDQ09061.1"/>
    </source>
</evidence>
<dbReference type="EMBL" id="KL198083">
    <property type="protein sequence ID" value="KDQ09061.1"/>
    <property type="molecule type" value="Genomic_DNA"/>
</dbReference>